<dbReference type="AlphaFoldDB" id="A0A9Q3KTB0"/>
<dbReference type="GO" id="GO:0003676">
    <property type="term" value="F:nucleic acid binding"/>
    <property type="evidence" value="ECO:0007669"/>
    <property type="project" value="InterPro"/>
</dbReference>
<evidence type="ECO:0000313" key="6">
    <source>
        <dbReference type="Proteomes" id="UP000765509"/>
    </source>
</evidence>
<dbReference type="PROSITE" id="PS50158">
    <property type="entry name" value="ZF_CCHC"/>
    <property type="match status" value="1"/>
</dbReference>
<keyword evidence="2" id="KW-0862">Zinc</keyword>
<dbReference type="InterPro" id="IPR036875">
    <property type="entry name" value="Znf_CCHC_sf"/>
</dbReference>
<dbReference type="GO" id="GO:0006397">
    <property type="term" value="P:mRNA processing"/>
    <property type="evidence" value="ECO:0007669"/>
    <property type="project" value="UniProtKB-KW"/>
</dbReference>
<feature type="compositionally biased region" description="Basic and acidic residues" evidence="3">
    <location>
        <begin position="134"/>
        <end position="148"/>
    </location>
</feature>
<dbReference type="EMBL" id="AVOT02123159">
    <property type="protein sequence ID" value="MBW0586186.1"/>
    <property type="molecule type" value="Genomic_DNA"/>
</dbReference>
<reference evidence="5" key="1">
    <citation type="submission" date="2021-03" db="EMBL/GenBank/DDBJ databases">
        <title>Draft genome sequence of rust myrtle Austropuccinia psidii MF-1, a brazilian biotype.</title>
        <authorList>
            <person name="Quecine M.C."/>
            <person name="Pachon D.M.R."/>
            <person name="Bonatelli M.L."/>
            <person name="Correr F.H."/>
            <person name="Franceschini L.M."/>
            <person name="Leite T.F."/>
            <person name="Margarido G.R.A."/>
            <person name="Almeida C.A."/>
            <person name="Ferrarezi J.A."/>
            <person name="Labate C.A."/>
        </authorList>
    </citation>
    <scope>NUCLEOTIDE SEQUENCE</scope>
    <source>
        <strain evidence="5">MF-1</strain>
    </source>
</reference>
<accession>A0A9Q3KTB0</accession>
<keyword evidence="1" id="KW-0507">mRNA processing</keyword>
<comment type="caution">
    <text evidence="5">The sequence shown here is derived from an EMBL/GenBank/DDBJ whole genome shotgun (WGS) entry which is preliminary data.</text>
</comment>
<protein>
    <recommendedName>
        <fullName evidence="4">CCHC-type domain-containing protein</fullName>
    </recommendedName>
</protein>
<evidence type="ECO:0000256" key="3">
    <source>
        <dbReference type="SAM" id="MobiDB-lite"/>
    </source>
</evidence>
<evidence type="ECO:0000256" key="1">
    <source>
        <dbReference type="ARBA" id="ARBA00022664"/>
    </source>
</evidence>
<sequence>MTPTRSGSKYSIQSNGSGPGYSSHKSKRQECQPREEAQMEDARPSTSSQRLESTFDNIIGSPGAEITAITVVRPRNWYKPPVDNNTSGKPIPKPNKPHDKAPLKCHKCGSTYHLANTCPKKTRINWIEIEKDETKETNDVSVHESDSEHSEEEELPDELSIENINVSFEVTEVHNHLPRYSDECMDLIHVQDAKMQKTKPARGKVYTDGSSCITNFVINNRETKIHLESGAFCTCVGNNYLDKIYTN</sequence>
<dbReference type="SUPFAM" id="SSF57756">
    <property type="entry name" value="Retrovirus zinc finger-like domains"/>
    <property type="match status" value="1"/>
</dbReference>
<evidence type="ECO:0000313" key="5">
    <source>
        <dbReference type="EMBL" id="MBW0586186.1"/>
    </source>
</evidence>
<name>A0A9Q3KTB0_9BASI</name>
<dbReference type="Proteomes" id="UP000765509">
    <property type="component" value="Unassembled WGS sequence"/>
</dbReference>
<feature type="compositionally biased region" description="Basic and acidic residues" evidence="3">
    <location>
        <begin position="28"/>
        <end position="43"/>
    </location>
</feature>
<dbReference type="Gene3D" id="4.10.60.10">
    <property type="entry name" value="Zinc finger, CCHC-type"/>
    <property type="match status" value="1"/>
</dbReference>
<evidence type="ECO:0000259" key="4">
    <source>
        <dbReference type="PROSITE" id="PS50158"/>
    </source>
</evidence>
<evidence type="ECO:0000256" key="2">
    <source>
        <dbReference type="PROSITE-ProRule" id="PRU00047"/>
    </source>
</evidence>
<organism evidence="5 6">
    <name type="scientific">Austropuccinia psidii MF-1</name>
    <dbReference type="NCBI Taxonomy" id="1389203"/>
    <lineage>
        <taxon>Eukaryota</taxon>
        <taxon>Fungi</taxon>
        <taxon>Dikarya</taxon>
        <taxon>Basidiomycota</taxon>
        <taxon>Pucciniomycotina</taxon>
        <taxon>Pucciniomycetes</taxon>
        <taxon>Pucciniales</taxon>
        <taxon>Sphaerophragmiaceae</taxon>
        <taxon>Austropuccinia</taxon>
    </lineage>
</organism>
<dbReference type="InterPro" id="IPR001878">
    <property type="entry name" value="Znf_CCHC"/>
</dbReference>
<feature type="region of interest" description="Disordered" evidence="3">
    <location>
        <begin position="77"/>
        <end position="98"/>
    </location>
</feature>
<dbReference type="GO" id="GO:0008270">
    <property type="term" value="F:zinc ion binding"/>
    <property type="evidence" value="ECO:0007669"/>
    <property type="project" value="UniProtKB-KW"/>
</dbReference>
<feature type="domain" description="CCHC-type" evidence="4">
    <location>
        <begin position="104"/>
        <end position="120"/>
    </location>
</feature>
<keyword evidence="6" id="KW-1185">Reference proteome</keyword>
<keyword evidence="2" id="KW-0863">Zinc-finger</keyword>
<proteinExistence type="predicted"/>
<feature type="compositionally biased region" description="Polar residues" evidence="3">
    <location>
        <begin position="1"/>
        <end position="16"/>
    </location>
</feature>
<keyword evidence="2" id="KW-0479">Metal-binding</keyword>
<feature type="compositionally biased region" description="Polar residues" evidence="3">
    <location>
        <begin position="44"/>
        <end position="56"/>
    </location>
</feature>
<feature type="region of interest" description="Disordered" evidence="3">
    <location>
        <begin position="134"/>
        <end position="157"/>
    </location>
</feature>
<gene>
    <name evidence="5" type="ORF">O181_125901</name>
</gene>
<feature type="region of interest" description="Disordered" evidence="3">
    <location>
        <begin position="1"/>
        <end position="58"/>
    </location>
</feature>